<dbReference type="InterPro" id="IPR040706">
    <property type="entry name" value="Zf-MYST"/>
</dbReference>
<organism evidence="15 16">
    <name type="scientific">Orchesella dallaii</name>
    <dbReference type="NCBI Taxonomy" id="48710"/>
    <lineage>
        <taxon>Eukaryota</taxon>
        <taxon>Metazoa</taxon>
        <taxon>Ecdysozoa</taxon>
        <taxon>Arthropoda</taxon>
        <taxon>Hexapoda</taxon>
        <taxon>Collembola</taxon>
        <taxon>Entomobryomorpha</taxon>
        <taxon>Entomobryoidea</taxon>
        <taxon>Orchesellidae</taxon>
        <taxon>Orchesellinae</taxon>
        <taxon>Orchesella</taxon>
    </lineage>
</organism>
<dbReference type="PANTHER" id="PTHR10615">
    <property type="entry name" value="HISTONE ACETYLTRANSFERASE"/>
    <property type="match status" value="1"/>
</dbReference>
<gene>
    <name evidence="15" type="ORF">ODALV1_LOCUS25748</name>
</gene>
<dbReference type="Pfam" id="PF17772">
    <property type="entry name" value="zf-MYST"/>
    <property type="match status" value="1"/>
</dbReference>
<keyword evidence="6" id="KW-0863">Zinc-finger</keyword>
<evidence type="ECO:0000256" key="10">
    <source>
        <dbReference type="ARBA" id="ARBA00023163"/>
    </source>
</evidence>
<dbReference type="PANTHER" id="PTHR10615:SF219">
    <property type="entry name" value="HISTONE ACETYLTRANSFERASE KAT5"/>
    <property type="match status" value="1"/>
</dbReference>
<evidence type="ECO:0000256" key="6">
    <source>
        <dbReference type="ARBA" id="ARBA00022771"/>
    </source>
</evidence>
<dbReference type="Gene3D" id="3.40.630.30">
    <property type="match status" value="1"/>
</dbReference>
<dbReference type="Pfam" id="PF11717">
    <property type="entry name" value="Tudor-knot"/>
    <property type="match status" value="1"/>
</dbReference>
<keyword evidence="7" id="KW-0862">Zinc</keyword>
<evidence type="ECO:0000256" key="12">
    <source>
        <dbReference type="ARBA" id="ARBA00023315"/>
    </source>
</evidence>
<dbReference type="Gene3D" id="1.10.10.10">
    <property type="entry name" value="Winged helix-like DNA-binding domain superfamily/Winged helix DNA-binding domain"/>
    <property type="match status" value="1"/>
</dbReference>
<evidence type="ECO:0000256" key="5">
    <source>
        <dbReference type="ARBA" id="ARBA00022723"/>
    </source>
</evidence>
<dbReference type="InterPro" id="IPR036388">
    <property type="entry name" value="WH-like_DNA-bd_sf"/>
</dbReference>
<evidence type="ECO:0000256" key="4">
    <source>
        <dbReference type="ARBA" id="ARBA00022679"/>
    </source>
</evidence>
<evidence type="ECO:0000256" key="9">
    <source>
        <dbReference type="ARBA" id="ARBA00023015"/>
    </source>
</evidence>
<dbReference type="Pfam" id="PF01853">
    <property type="entry name" value="MOZ_SAS"/>
    <property type="match status" value="1"/>
</dbReference>
<comment type="caution">
    <text evidence="15">The sequence shown here is derived from an EMBL/GenBank/DDBJ whole genome shotgun (WGS) entry which is preliminary data.</text>
</comment>
<dbReference type="InterPro" id="IPR016197">
    <property type="entry name" value="Chromo-like_dom_sf"/>
</dbReference>
<dbReference type="InterPro" id="IPR002717">
    <property type="entry name" value="HAT_MYST-type"/>
</dbReference>
<evidence type="ECO:0000256" key="3">
    <source>
        <dbReference type="ARBA" id="ARBA00013184"/>
    </source>
</evidence>
<proteinExistence type="inferred from homology"/>
<accession>A0ABP1RSS0</accession>
<dbReference type="Gene3D" id="2.30.30.140">
    <property type="match status" value="1"/>
</dbReference>
<evidence type="ECO:0000313" key="16">
    <source>
        <dbReference type="Proteomes" id="UP001642540"/>
    </source>
</evidence>
<feature type="region of interest" description="Disordered" evidence="13">
    <location>
        <begin position="143"/>
        <end position="175"/>
    </location>
</feature>
<evidence type="ECO:0000313" key="15">
    <source>
        <dbReference type="EMBL" id="CAL8134927.1"/>
    </source>
</evidence>
<evidence type="ECO:0000256" key="11">
    <source>
        <dbReference type="ARBA" id="ARBA00023242"/>
    </source>
</evidence>
<keyword evidence="11" id="KW-0539">Nucleus</keyword>
<dbReference type="PROSITE" id="PS51726">
    <property type="entry name" value="MYST_HAT"/>
    <property type="match status" value="1"/>
</dbReference>
<keyword evidence="9" id="KW-0805">Transcription regulation</keyword>
<keyword evidence="5" id="KW-0479">Metal-binding</keyword>
<reference evidence="15 16" key="1">
    <citation type="submission" date="2024-08" db="EMBL/GenBank/DDBJ databases">
        <authorList>
            <person name="Cucini C."/>
            <person name="Frati F."/>
        </authorList>
    </citation>
    <scope>NUCLEOTIDE SEQUENCE [LARGE SCALE GENOMIC DNA]</scope>
</reference>
<feature type="domain" description="MYST-type HAT" evidence="14">
    <location>
        <begin position="186"/>
        <end position="462"/>
    </location>
</feature>
<evidence type="ECO:0000256" key="1">
    <source>
        <dbReference type="ARBA" id="ARBA00004123"/>
    </source>
</evidence>
<evidence type="ECO:0000259" key="14">
    <source>
        <dbReference type="PROSITE" id="PS51726"/>
    </source>
</evidence>
<dbReference type="InterPro" id="IPR050603">
    <property type="entry name" value="MYST_HAT"/>
</dbReference>
<protein>
    <recommendedName>
        <fullName evidence="3">histone acetyltransferase</fullName>
        <ecNumber evidence="3">2.3.1.48</ecNumber>
    </recommendedName>
</protein>
<keyword evidence="8" id="KW-0007">Acetylation</keyword>
<dbReference type="InterPro" id="IPR025995">
    <property type="entry name" value="Tudor-knot"/>
</dbReference>
<comment type="similarity">
    <text evidence="2">Belongs to the MYST (SAS/MOZ) family.</text>
</comment>
<dbReference type="Gene3D" id="3.30.60.60">
    <property type="entry name" value="N-acetyl transferase-like"/>
    <property type="match status" value="1"/>
</dbReference>
<keyword evidence="16" id="KW-1185">Reference proteome</keyword>
<dbReference type="EC" id="2.3.1.48" evidence="3"/>
<evidence type="ECO:0000256" key="7">
    <source>
        <dbReference type="ARBA" id="ARBA00022833"/>
    </source>
</evidence>
<evidence type="ECO:0000256" key="2">
    <source>
        <dbReference type="ARBA" id="ARBA00010107"/>
    </source>
</evidence>
<dbReference type="SUPFAM" id="SSF55729">
    <property type="entry name" value="Acyl-CoA N-acyltransferases (Nat)"/>
    <property type="match status" value="1"/>
</dbReference>
<keyword evidence="10" id="KW-0804">Transcription</keyword>
<dbReference type="Proteomes" id="UP001642540">
    <property type="component" value="Unassembled WGS sequence"/>
</dbReference>
<evidence type="ECO:0000256" key="13">
    <source>
        <dbReference type="SAM" id="MobiDB-lite"/>
    </source>
</evidence>
<evidence type="ECO:0000256" key="8">
    <source>
        <dbReference type="ARBA" id="ARBA00022990"/>
    </source>
</evidence>
<dbReference type="InterPro" id="IPR016181">
    <property type="entry name" value="Acyl_CoA_acyltransferase"/>
</dbReference>
<sequence length="471" mass="54060">MERKLSEDFEEVPCDSVLNIVEGCRLPVLMTTGDEQMAEILSVKELENLRRWFYVHFLEFNKRLDEWVSEDRLKLTKVFYPKKITLSRPPSPIAGDVAPSLPLNSALTMKRKKNLKRPFEEMAKAQAAEMANTPISVVIKQEEPGTPAPETPGGPPTPGAPGTPGGPGTPRTTGSMLIQSHDDVVTRMKNVEMIELGKHRIKPWYFAPYPQELVGLKCIYICEYCLKYRKSRKCLERHLKKCKLKHPPGNEIYRKSGISVFEIDGRKNKQYAQNLCLLAKLFLDHKTLYYDTDPFLFYVMTQFDNRGFHLVGYFSKEKESSEDYNVACILTLPPYQRKGFGKLLIEFSYELSKFEGKLGSPEKPLSDLGLLSYRSFWSHTILNILFTQKPTAENDRAQVTINEICEMTSMKKEDVISTLQTLGVISYYKGGFVIVLTKEMMKNHEKASRAMKIDSKSLHWTPKDWSKRAKW</sequence>
<dbReference type="SUPFAM" id="SSF54160">
    <property type="entry name" value="Chromo domain-like"/>
    <property type="match status" value="1"/>
</dbReference>
<feature type="compositionally biased region" description="Pro residues" evidence="13">
    <location>
        <begin position="146"/>
        <end position="161"/>
    </location>
</feature>
<name>A0ABP1RSS0_9HEXA</name>
<keyword evidence="4" id="KW-0808">Transferase</keyword>
<dbReference type="EMBL" id="CAXLJM020000107">
    <property type="protein sequence ID" value="CAL8134927.1"/>
    <property type="molecule type" value="Genomic_DNA"/>
</dbReference>
<comment type="subcellular location">
    <subcellularLocation>
        <location evidence="1">Nucleus</location>
    </subcellularLocation>
</comment>
<keyword evidence="12" id="KW-0012">Acyltransferase</keyword>